<evidence type="ECO:0000313" key="8">
    <source>
        <dbReference type="EMBL" id="TXC73639.1"/>
    </source>
</evidence>
<organism evidence="8 9">
    <name type="scientific">Flavisphingopyxis soli</name>
    <dbReference type="NCBI Taxonomy" id="2601267"/>
    <lineage>
        <taxon>Bacteria</taxon>
        <taxon>Pseudomonadati</taxon>
        <taxon>Pseudomonadota</taxon>
        <taxon>Alphaproteobacteria</taxon>
        <taxon>Sphingomonadales</taxon>
        <taxon>Sphingopyxidaceae</taxon>
        <taxon>Flavisphingopyxis</taxon>
    </lineage>
</organism>
<feature type="transmembrane region" description="Helical" evidence="6">
    <location>
        <begin position="238"/>
        <end position="263"/>
    </location>
</feature>
<reference evidence="8 9" key="1">
    <citation type="submission" date="2019-08" db="EMBL/GenBank/DDBJ databases">
        <title>Sphingorhabdus soil sp. nov., isolated from arctic soil.</title>
        <authorList>
            <person name="Liu Y."/>
        </authorList>
    </citation>
    <scope>NUCLEOTIDE SEQUENCE [LARGE SCALE GENOMIC DNA]</scope>
    <source>
        <strain evidence="8 9">D-2Q-5-6</strain>
    </source>
</reference>
<dbReference type="GO" id="GO:0005886">
    <property type="term" value="C:plasma membrane"/>
    <property type="evidence" value="ECO:0007669"/>
    <property type="project" value="UniProtKB-SubCell"/>
</dbReference>
<sequence length="290" mass="32588">MSEGEEQAIDGGNRAAPRVVARHRLSTRIWHWVNALTLLVMVMSGMMIFNAHPRLYWGQYGANADPAWLEIGARGESGYLRVGSVAVTTTGVLGRWRDGDGIVRKRAFPGWATIPSHYSLADGRLWHLFFAWILALSLLAYMIRSLFNGHVHRDLATDRRDWSPRHLWHEIRDHARLRFATGAAATRYNSLQKFSYIGVIFVLLPLMIFTGLALSPGFDAVLSPYVDLFGGRQSARSIHFIGMGLLIGFFIVHIAMVIAAGPINEVRSMITGRYRLPRDREDAARSRPPP</sequence>
<dbReference type="PANTHER" id="PTHR30485:SF1">
    <property type="entry name" value="CYTOCHROME YDHU-RELATED"/>
    <property type="match status" value="1"/>
</dbReference>
<dbReference type="GO" id="GO:0009055">
    <property type="term" value="F:electron transfer activity"/>
    <property type="evidence" value="ECO:0007669"/>
    <property type="project" value="InterPro"/>
</dbReference>
<evidence type="ECO:0000256" key="6">
    <source>
        <dbReference type="SAM" id="Phobius"/>
    </source>
</evidence>
<dbReference type="InterPro" id="IPR011577">
    <property type="entry name" value="Cyt_b561_bac/Ni-Hgenase"/>
</dbReference>
<dbReference type="GO" id="GO:0020037">
    <property type="term" value="F:heme binding"/>
    <property type="evidence" value="ECO:0007669"/>
    <property type="project" value="TreeGrafter"/>
</dbReference>
<evidence type="ECO:0000256" key="5">
    <source>
        <dbReference type="ARBA" id="ARBA00023136"/>
    </source>
</evidence>
<accession>A0A5C6ULC7</accession>
<evidence type="ECO:0000256" key="1">
    <source>
        <dbReference type="ARBA" id="ARBA00004651"/>
    </source>
</evidence>
<feature type="transmembrane region" description="Helical" evidence="6">
    <location>
        <begin position="196"/>
        <end position="218"/>
    </location>
</feature>
<feature type="transmembrane region" description="Helical" evidence="6">
    <location>
        <begin position="29"/>
        <end position="49"/>
    </location>
</feature>
<dbReference type="PANTHER" id="PTHR30485">
    <property type="entry name" value="NI/FE-HYDROGENASE 1 B-TYPE CYTOCHROME SUBUNIT"/>
    <property type="match status" value="1"/>
</dbReference>
<gene>
    <name evidence="8" type="ORF">FSZ31_02545</name>
</gene>
<evidence type="ECO:0000313" key="9">
    <source>
        <dbReference type="Proteomes" id="UP000321129"/>
    </source>
</evidence>
<feature type="transmembrane region" description="Helical" evidence="6">
    <location>
        <begin position="125"/>
        <end position="143"/>
    </location>
</feature>
<comment type="subcellular location">
    <subcellularLocation>
        <location evidence="1">Cell membrane</location>
        <topology evidence="1">Multi-pass membrane protein</topology>
    </subcellularLocation>
</comment>
<proteinExistence type="predicted"/>
<evidence type="ECO:0000256" key="2">
    <source>
        <dbReference type="ARBA" id="ARBA00022475"/>
    </source>
</evidence>
<dbReference type="InterPro" id="IPR016174">
    <property type="entry name" value="Di-haem_cyt_TM"/>
</dbReference>
<name>A0A5C6ULC7_9SPHN</name>
<dbReference type="RefSeq" id="WP_147121475.1">
    <property type="nucleotide sequence ID" value="NZ_VOPY01000001.1"/>
</dbReference>
<keyword evidence="4 6" id="KW-1133">Transmembrane helix</keyword>
<dbReference type="Gene3D" id="1.20.950.20">
    <property type="entry name" value="Transmembrane di-heme cytochromes, Chain C"/>
    <property type="match status" value="1"/>
</dbReference>
<dbReference type="AlphaFoldDB" id="A0A5C6ULC7"/>
<protein>
    <recommendedName>
        <fullName evidence="7">Cytochrome b561 bacterial/Ni-hydrogenase domain-containing protein</fullName>
    </recommendedName>
</protein>
<dbReference type="GO" id="GO:0022904">
    <property type="term" value="P:respiratory electron transport chain"/>
    <property type="evidence" value="ECO:0007669"/>
    <property type="project" value="InterPro"/>
</dbReference>
<keyword evidence="5 6" id="KW-0472">Membrane</keyword>
<dbReference type="Pfam" id="PF01292">
    <property type="entry name" value="Ni_hydr_CYTB"/>
    <property type="match status" value="1"/>
</dbReference>
<dbReference type="SUPFAM" id="SSF81342">
    <property type="entry name" value="Transmembrane di-heme cytochromes"/>
    <property type="match status" value="1"/>
</dbReference>
<keyword evidence="2" id="KW-1003">Cell membrane</keyword>
<evidence type="ECO:0000256" key="3">
    <source>
        <dbReference type="ARBA" id="ARBA00022692"/>
    </source>
</evidence>
<dbReference type="EMBL" id="VOPY01000001">
    <property type="protein sequence ID" value="TXC73639.1"/>
    <property type="molecule type" value="Genomic_DNA"/>
</dbReference>
<dbReference type="OrthoDB" id="9781740at2"/>
<dbReference type="InterPro" id="IPR051542">
    <property type="entry name" value="Hydrogenase_cytochrome"/>
</dbReference>
<keyword evidence="3 6" id="KW-0812">Transmembrane</keyword>
<keyword evidence="9" id="KW-1185">Reference proteome</keyword>
<feature type="domain" description="Cytochrome b561 bacterial/Ni-hydrogenase" evidence="7">
    <location>
        <begin position="22"/>
        <end position="272"/>
    </location>
</feature>
<dbReference type="Proteomes" id="UP000321129">
    <property type="component" value="Unassembled WGS sequence"/>
</dbReference>
<evidence type="ECO:0000256" key="4">
    <source>
        <dbReference type="ARBA" id="ARBA00022989"/>
    </source>
</evidence>
<comment type="caution">
    <text evidence="8">The sequence shown here is derived from an EMBL/GenBank/DDBJ whole genome shotgun (WGS) entry which is preliminary data.</text>
</comment>
<evidence type="ECO:0000259" key="7">
    <source>
        <dbReference type="Pfam" id="PF01292"/>
    </source>
</evidence>